<evidence type="ECO:0000256" key="3">
    <source>
        <dbReference type="SAM" id="MobiDB-lite"/>
    </source>
</evidence>
<reference evidence="5" key="1">
    <citation type="journal article" date="2019" name="BMC Genomics">
        <title>A new reference genome for Sorghum bicolor reveals high levels of sequence similarity between sweet and grain genotypes: implications for the genetics of sugar metabolism.</title>
        <authorList>
            <person name="Cooper E.A."/>
            <person name="Brenton Z.W."/>
            <person name="Flinn B.S."/>
            <person name="Jenkins J."/>
            <person name="Shu S."/>
            <person name="Flowers D."/>
            <person name="Luo F."/>
            <person name="Wang Y."/>
            <person name="Xia P."/>
            <person name="Barry K."/>
            <person name="Daum C."/>
            <person name="Lipzen A."/>
            <person name="Yoshinaga Y."/>
            <person name="Schmutz J."/>
            <person name="Saski C."/>
            <person name="Vermerris W."/>
            <person name="Kresovich S."/>
        </authorList>
    </citation>
    <scope>NUCLEOTIDE SEQUENCE</scope>
</reference>
<dbReference type="InterPro" id="IPR027417">
    <property type="entry name" value="P-loop_NTPase"/>
</dbReference>
<dbReference type="CDD" id="cd19510">
    <property type="entry name" value="RecA-like_BCS1"/>
    <property type="match status" value="1"/>
</dbReference>
<dbReference type="Proteomes" id="UP000807115">
    <property type="component" value="Chromosome 2"/>
</dbReference>
<dbReference type="PANTHER" id="PTHR23070">
    <property type="entry name" value="BCS1 AAA-TYPE ATPASE"/>
    <property type="match status" value="1"/>
</dbReference>
<comment type="caution">
    <text evidence="5">The sequence shown here is derived from an EMBL/GenBank/DDBJ whole genome shotgun (WGS) entry which is preliminary data.</text>
</comment>
<sequence length="528" mass="58129">MDPSNSKAVAASLPSYGKVLETYKKAAATAATVTAYAVLARGMARELLPDELREAARWAADFLLHGGARLRAPPQRRTFVIKRFDQESPSGDNGLFADASAYLATRIDPHTTTRVCIARRSAVGPGGGGGGGGGGYDYDYEYEDAYGDGDCGGREAEARDDGGGGGGRHVLSLEVGDRMADIFEGVKFTWMTVGQGQAKGNNDHVTSLELTFDAEHTDMALKRYIPFIAATAEAARLRERTLKIFSSDFGSWRGSSYHHPATFDTLAMDLDLKRSIIADLDRFLKRKDYYRRIGKAWKRGYLLYGPPGTGKTSLVAAMACYLRFNLYDLDLSKVDSNSSLQRLLTSMSNKCILVIEDIDCCFSATSRGGGPVKSGDDDDDEDDPSPPNDEDNYSNRRHQREGITLSGLLNFIDGLWSTSGEERIIVFTTNYKDRLDPALLRPGRMDMHVYMGYCGWEAFKTLARNYFLVDDHVLFPEMQELLSAVEVTPAEVSEMMLRSEDVDVALQGLKEFLEEKKQGKQTGDAGKA</sequence>
<dbReference type="InterPro" id="IPR003960">
    <property type="entry name" value="ATPase_AAA_CS"/>
</dbReference>
<dbReference type="GO" id="GO:0016887">
    <property type="term" value="F:ATP hydrolysis activity"/>
    <property type="evidence" value="ECO:0007669"/>
    <property type="project" value="InterPro"/>
</dbReference>
<name>A0A921RS79_SORBI</name>
<dbReference type="AlphaFoldDB" id="A0A921RS79"/>
<dbReference type="SUPFAM" id="SSF52540">
    <property type="entry name" value="P-loop containing nucleoside triphosphate hydrolases"/>
    <property type="match status" value="1"/>
</dbReference>
<keyword evidence="2" id="KW-0067">ATP-binding</keyword>
<dbReference type="Gene3D" id="6.10.280.40">
    <property type="match status" value="1"/>
</dbReference>
<dbReference type="PROSITE" id="PS00674">
    <property type="entry name" value="AAA"/>
    <property type="match status" value="1"/>
</dbReference>
<dbReference type="Gene3D" id="3.40.50.300">
    <property type="entry name" value="P-loop containing nucleotide triphosphate hydrolases"/>
    <property type="match status" value="1"/>
</dbReference>
<evidence type="ECO:0000259" key="4">
    <source>
        <dbReference type="SMART" id="SM00382"/>
    </source>
</evidence>
<protein>
    <recommendedName>
        <fullName evidence="4">AAA+ ATPase domain-containing protein</fullName>
    </recommendedName>
</protein>
<organism evidence="5 6">
    <name type="scientific">Sorghum bicolor</name>
    <name type="common">Sorghum</name>
    <name type="synonym">Sorghum vulgare</name>
    <dbReference type="NCBI Taxonomy" id="4558"/>
    <lineage>
        <taxon>Eukaryota</taxon>
        <taxon>Viridiplantae</taxon>
        <taxon>Streptophyta</taxon>
        <taxon>Embryophyta</taxon>
        <taxon>Tracheophyta</taxon>
        <taxon>Spermatophyta</taxon>
        <taxon>Magnoliopsida</taxon>
        <taxon>Liliopsida</taxon>
        <taxon>Poales</taxon>
        <taxon>Poaceae</taxon>
        <taxon>PACMAD clade</taxon>
        <taxon>Panicoideae</taxon>
        <taxon>Andropogonodae</taxon>
        <taxon>Andropogoneae</taxon>
        <taxon>Sorghinae</taxon>
        <taxon>Sorghum</taxon>
    </lineage>
</organism>
<comment type="similarity">
    <text evidence="1">Belongs to the AAA ATPase family. BCS1 subfamily.</text>
</comment>
<gene>
    <name evidence="5" type="ORF">BDA96_02G335300</name>
</gene>
<keyword evidence="2" id="KW-0547">Nucleotide-binding</keyword>
<feature type="domain" description="AAA+ ATPase" evidence="4">
    <location>
        <begin position="297"/>
        <end position="455"/>
    </location>
</feature>
<proteinExistence type="inferred from homology"/>
<dbReference type="GO" id="GO:0005524">
    <property type="term" value="F:ATP binding"/>
    <property type="evidence" value="ECO:0007669"/>
    <property type="project" value="UniProtKB-KW"/>
</dbReference>
<dbReference type="InterPro" id="IPR050747">
    <property type="entry name" value="Mitochondrial_chaperone_BCS1"/>
</dbReference>
<evidence type="ECO:0000256" key="2">
    <source>
        <dbReference type="RuleBase" id="RU003651"/>
    </source>
</evidence>
<evidence type="ECO:0000256" key="1">
    <source>
        <dbReference type="ARBA" id="ARBA00007448"/>
    </source>
</evidence>
<dbReference type="EMBL" id="CM027681">
    <property type="protein sequence ID" value="KAG0545131.1"/>
    <property type="molecule type" value="Genomic_DNA"/>
</dbReference>
<evidence type="ECO:0000313" key="5">
    <source>
        <dbReference type="EMBL" id="KAG0545131.1"/>
    </source>
</evidence>
<dbReference type="Pfam" id="PF00004">
    <property type="entry name" value="AAA"/>
    <property type="match status" value="2"/>
</dbReference>
<feature type="region of interest" description="Disordered" evidence="3">
    <location>
        <begin position="367"/>
        <end position="397"/>
    </location>
</feature>
<dbReference type="SMART" id="SM00382">
    <property type="entry name" value="AAA"/>
    <property type="match status" value="1"/>
</dbReference>
<reference evidence="5" key="2">
    <citation type="submission" date="2020-10" db="EMBL/GenBank/DDBJ databases">
        <authorList>
            <person name="Cooper E.A."/>
            <person name="Brenton Z.W."/>
            <person name="Flinn B.S."/>
            <person name="Jenkins J."/>
            <person name="Shu S."/>
            <person name="Flowers D."/>
            <person name="Luo F."/>
            <person name="Wang Y."/>
            <person name="Xia P."/>
            <person name="Barry K."/>
            <person name="Daum C."/>
            <person name="Lipzen A."/>
            <person name="Yoshinaga Y."/>
            <person name="Schmutz J."/>
            <person name="Saski C."/>
            <person name="Vermerris W."/>
            <person name="Kresovich S."/>
        </authorList>
    </citation>
    <scope>NUCLEOTIDE SEQUENCE</scope>
</reference>
<accession>A0A921RS79</accession>
<dbReference type="InterPro" id="IPR003593">
    <property type="entry name" value="AAA+_ATPase"/>
</dbReference>
<feature type="compositionally biased region" description="Acidic residues" evidence="3">
    <location>
        <begin position="376"/>
        <end position="392"/>
    </location>
</feature>
<dbReference type="InterPro" id="IPR058017">
    <property type="entry name" value="At3g28540-like_C"/>
</dbReference>
<dbReference type="InterPro" id="IPR003959">
    <property type="entry name" value="ATPase_AAA_core"/>
</dbReference>
<dbReference type="Pfam" id="PF25568">
    <property type="entry name" value="AAA_lid_At3g28540"/>
    <property type="match status" value="1"/>
</dbReference>
<evidence type="ECO:0000313" key="6">
    <source>
        <dbReference type="Proteomes" id="UP000807115"/>
    </source>
</evidence>